<gene>
    <name evidence="2" type="ORF">ACFS2C_10930</name>
</gene>
<evidence type="ECO:0000256" key="1">
    <source>
        <dbReference type="SAM" id="MobiDB-lite"/>
    </source>
</evidence>
<dbReference type="RefSeq" id="WP_377384719.1">
    <property type="nucleotide sequence ID" value="NZ_JBHSAN010000004.1"/>
</dbReference>
<name>A0ABW5W7X8_9PSEU</name>
<reference evidence="3" key="1">
    <citation type="journal article" date="2019" name="Int. J. Syst. Evol. Microbiol.">
        <title>The Global Catalogue of Microorganisms (GCM) 10K type strain sequencing project: providing services to taxonomists for standard genome sequencing and annotation.</title>
        <authorList>
            <consortium name="The Broad Institute Genomics Platform"/>
            <consortium name="The Broad Institute Genome Sequencing Center for Infectious Disease"/>
            <person name="Wu L."/>
            <person name="Ma J."/>
        </authorList>
    </citation>
    <scope>NUCLEOTIDE SEQUENCE [LARGE SCALE GENOMIC DNA]</scope>
    <source>
        <strain evidence="3">IBRC-M 10906</strain>
    </source>
</reference>
<evidence type="ECO:0000313" key="2">
    <source>
        <dbReference type="EMBL" id="MFD2799907.1"/>
    </source>
</evidence>
<dbReference type="EMBL" id="JBHUOF010000013">
    <property type="protein sequence ID" value="MFD2799907.1"/>
    <property type="molecule type" value="Genomic_DNA"/>
</dbReference>
<proteinExistence type="predicted"/>
<feature type="compositionally biased region" description="Low complexity" evidence="1">
    <location>
        <begin position="125"/>
        <end position="136"/>
    </location>
</feature>
<evidence type="ECO:0000313" key="3">
    <source>
        <dbReference type="Proteomes" id="UP001597478"/>
    </source>
</evidence>
<dbReference type="Proteomes" id="UP001597478">
    <property type="component" value="Unassembled WGS sequence"/>
</dbReference>
<keyword evidence="3" id="KW-1185">Reference proteome</keyword>
<comment type="caution">
    <text evidence="2">The sequence shown here is derived from an EMBL/GenBank/DDBJ whole genome shotgun (WGS) entry which is preliminary data.</text>
</comment>
<accession>A0ABW5W7X8</accession>
<feature type="region of interest" description="Disordered" evidence="1">
    <location>
        <begin position="104"/>
        <end position="151"/>
    </location>
</feature>
<sequence>MTADAATGTTSRTDHTPRTATVRLPFVTAEFRAPDVHLPRFPRPRLPRPRVLDRDEITAAARTAGTYLPSPRKAAYFGGLAVLAALEVIEWPVALAIGVGTAVAAREGAGQETGPRRSALPQGETAVPAAVPAAAAGRKRKPAAKRGTATT</sequence>
<protein>
    <submittedName>
        <fullName evidence="2">Uncharacterized protein</fullName>
    </submittedName>
</protein>
<organism evidence="2 3">
    <name type="scientific">Prauserella oleivorans</name>
    <dbReference type="NCBI Taxonomy" id="1478153"/>
    <lineage>
        <taxon>Bacteria</taxon>
        <taxon>Bacillati</taxon>
        <taxon>Actinomycetota</taxon>
        <taxon>Actinomycetes</taxon>
        <taxon>Pseudonocardiales</taxon>
        <taxon>Pseudonocardiaceae</taxon>
        <taxon>Prauserella</taxon>
    </lineage>
</organism>